<sequence length="509" mass="56312">MEDKNPSGTCELTDDRDEEYDRLEFETIERINRGLNSLRYISSTGDENSLEHLLELSELSEFESPDEDTIEFVESFVTDPGEQKLLIEEDDDFLTEIENTGDDSLSCSQKINPLEEVKKSSEALSAIESATSHHEHSEIQSESSPGQSKYFFSNLFSTRRDSTSSSASSSDGKKTYLSRLFKRKKSEPASPVSNDSIPSCNSENDVQEVESSHLTVAEQLIQDTEAQGPAGTPHLSSLARVVGRPILAFSSSMSLRHRAGRDMKGPPVNIQFHSARPGMATGHWTLLENCDPEGIPAVLNNCLFNVVCAQTSRKPSDLRKETIREMRKHMRSLARRIQVMLEREECEGLIVLIGGASYSGRSTEDARRVIDDSQSGRCHPGHQQGHPRGHASYPGATGQTESAENYSRNGWKTGFLSRHDQDDVGHMALSTRVAQRAMGSLNQGSESQAVHISPSELSGSLPQAAEFSNGQQGPPRPIKQLVLVLRHHAGRANDPDYQVFVHTFYPKVT</sequence>
<evidence type="ECO:0000256" key="1">
    <source>
        <dbReference type="SAM" id="MobiDB-lite"/>
    </source>
</evidence>
<dbReference type="AlphaFoldDB" id="A0A9R1SX72"/>
<feature type="region of interest" description="Disordered" evidence="1">
    <location>
        <begin position="182"/>
        <end position="212"/>
    </location>
</feature>
<reference evidence="3" key="1">
    <citation type="submission" date="2025-08" db="UniProtKB">
        <authorList>
            <consortium name="RefSeq"/>
        </authorList>
    </citation>
    <scope>IDENTIFICATION</scope>
    <source>
        <strain evidence="3">USDA-PBARC FA_bdor</strain>
        <tissue evidence="3">Whole organism</tissue>
    </source>
</reference>
<dbReference type="Proteomes" id="UP000694866">
    <property type="component" value="Unplaced"/>
</dbReference>
<feature type="region of interest" description="Disordered" evidence="1">
    <location>
        <begin position="372"/>
        <end position="406"/>
    </location>
</feature>
<dbReference type="RefSeq" id="XP_011298743.1">
    <property type="nucleotide sequence ID" value="XM_011300441.1"/>
</dbReference>
<protein>
    <submittedName>
        <fullName evidence="3">Uncharacterized protein</fullName>
    </submittedName>
</protein>
<proteinExistence type="predicted"/>
<organism evidence="2 3">
    <name type="scientific">Fopius arisanus</name>
    <dbReference type="NCBI Taxonomy" id="64838"/>
    <lineage>
        <taxon>Eukaryota</taxon>
        <taxon>Metazoa</taxon>
        <taxon>Ecdysozoa</taxon>
        <taxon>Arthropoda</taxon>
        <taxon>Hexapoda</taxon>
        <taxon>Insecta</taxon>
        <taxon>Pterygota</taxon>
        <taxon>Neoptera</taxon>
        <taxon>Endopterygota</taxon>
        <taxon>Hymenoptera</taxon>
        <taxon>Apocrita</taxon>
        <taxon>Ichneumonoidea</taxon>
        <taxon>Braconidae</taxon>
        <taxon>Opiinae</taxon>
        <taxon>Fopius</taxon>
    </lineage>
</organism>
<keyword evidence="2" id="KW-1185">Reference proteome</keyword>
<feature type="region of interest" description="Disordered" evidence="1">
    <location>
        <begin position="440"/>
        <end position="475"/>
    </location>
</feature>
<dbReference type="OrthoDB" id="7553586at2759"/>
<evidence type="ECO:0000313" key="2">
    <source>
        <dbReference type="Proteomes" id="UP000694866"/>
    </source>
</evidence>
<feature type="compositionally biased region" description="Polar residues" evidence="1">
    <location>
        <begin position="397"/>
        <end position="406"/>
    </location>
</feature>
<gene>
    <name evidence="3" type="primary">LOC105263919</name>
</gene>
<dbReference type="GeneID" id="105263919"/>
<evidence type="ECO:0000313" key="3">
    <source>
        <dbReference type="RefSeq" id="XP_011298743.1"/>
    </source>
</evidence>
<dbReference type="KEGG" id="fas:105263919"/>
<feature type="compositionally biased region" description="Polar residues" evidence="1">
    <location>
        <begin position="440"/>
        <end position="472"/>
    </location>
</feature>
<feature type="compositionally biased region" description="Polar residues" evidence="1">
    <location>
        <begin position="191"/>
        <end position="204"/>
    </location>
</feature>
<name>A0A9R1SX72_9HYME</name>
<accession>A0A9R1SX72</accession>
<feature type="region of interest" description="Disordered" evidence="1">
    <location>
        <begin position="127"/>
        <end position="146"/>
    </location>
</feature>